<reference evidence="4 5" key="1">
    <citation type="submission" date="2017-04" db="EMBL/GenBank/DDBJ databases">
        <title>Draft genome sequence of Tuber borchii Vittad., a whitish edible truffle.</title>
        <authorList>
            <consortium name="DOE Joint Genome Institute"/>
            <person name="Murat C."/>
            <person name="Kuo A."/>
            <person name="Barry K.W."/>
            <person name="Clum A."/>
            <person name="Dockter R.B."/>
            <person name="Fauchery L."/>
            <person name="Iotti M."/>
            <person name="Kohler A."/>
            <person name="Labutti K."/>
            <person name="Lindquist E.A."/>
            <person name="Lipzen A."/>
            <person name="Ohm R.A."/>
            <person name="Wang M."/>
            <person name="Grigoriev I.V."/>
            <person name="Zambonelli A."/>
            <person name="Martin F.M."/>
        </authorList>
    </citation>
    <scope>NUCLEOTIDE SEQUENCE [LARGE SCALE GENOMIC DNA]</scope>
    <source>
        <strain evidence="4 5">Tbo3840</strain>
    </source>
</reference>
<keyword evidence="3" id="KW-0472">Membrane</keyword>
<keyword evidence="3" id="KW-0812">Transmembrane</keyword>
<accession>A0A2T6ZD76</accession>
<dbReference type="InterPro" id="IPR012475">
    <property type="entry name" value="Fungal_lectin"/>
</dbReference>
<dbReference type="SUPFAM" id="SSF89372">
    <property type="entry name" value="Fucose-specific lectin"/>
    <property type="match status" value="1"/>
</dbReference>
<dbReference type="Pfam" id="PF07938">
    <property type="entry name" value="Fungal_lectin"/>
    <property type="match status" value="1"/>
</dbReference>
<evidence type="ECO:0000256" key="1">
    <source>
        <dbReference type="ARBA" id="ARBA00009042"/>
    </source>
</evidence>
<dbReference type="OrthoDB" id="407298at2759"/>
<dbReference type="EMBL" id="NESQ01000375">
    <property type="protein sequence ID" value="PUU73447.1"/>
    <property type="molecule type" value="Genomic_DNA"/>
</dbReference>
<comment type="similarity">
    <text evidence="1">Belongs to the fungal fucose-specific lectin family.</text>
</comment>
<sequence>MPSEQNVADQDLGSAPEVVNLNLPSEYDTSPEVLHTFGSEHGLRDNQNESYQNIGREPPKGKIWGMKRKTFMIMLGIFILLIIAVAAGVGVGVAVAKAKNNNNIVSESAQSEPRVTGTSSISSSPTPTPIRNDTPLAAVGWNTSNIQLLYKHTDGSIRLQETEGLGWGEQSPQITKPKDDSGLAAIGWLEGSVRQVRVYTVGGNNSLKESSWNSTGNLWYDRDIPIALDPPAAGSYLTAYTWFIGQVRQIRVYYQGQDGYIREAAYDFSRGWVKSAAPTIQSFPRAKSGSGLVVVSFPDTDVSEAKLFYQNMDGKLVSYDYQLKATFAQSWQNQDPTVDHGSVPDGTHLTAVAGTLTTGELILRIYFIRDGKLVEIWWTQKAGWVSWNMHDAAAPGISAVYYSGDVYVFFQDKTEYLSAVGLNGYLNKWQFTAII</sequence>
<evidence type="ECO:0000313" key="5">
    <source>
        <dbReference type="Proteomes" id="UP000244722"/>
    </source>
</evidence>
<proteinExistence type="inferred from homology"/>
<comment type="caution">
    <text evidence="4">The sequence shown here is derived from an EMBL/GenBank/DDBJ whole genome shotgun (WGS) entry which is preliminary data.</text>
</comment>
<dbReference type="AlphaFoldDB" id="A0A2T6ZD76"/>
<keyword evidence="3" id="KW-1133">Transmembrane helix</keyword>
<gene>
    <name evidence="4" type="ORF">B9Z19DRAFT_1163028</name>
</gene>
<feature type="region of interest" description="Disordered" evidence="2">
    <location>
        <begin position="107"/>
        <end position="132"/>
    </location>
</feature>
<dbReference type="Proteomes" id="UP000244722">
    <property type="component" value="Unassembled WGS sequence"/>
</dbReference>
<feature type="compositionally biased region" description="Polar residues" evidence="2">
    <location>
        <begin position="107"/>
        <end position="117"/>
    </location>
</feature>
<feature type="region of interest" description="Disordered" evidence="2">
    <location>
        <begin position="37"/>
        <end position="58"/>
    </location>
</feature>
<dbReference type="Gene3D" id="2.120.10.70">
    <property type="entry name" value="Fucose-specific lectin"/>
    <property type="match status" value="1"/>
</dbReference>
<evidence type="ECO:0000256" key="3">
    <source>
        <dbReference type="SAM" id="Phobius"/>
    </source>
</evidence>
<feature type="transmembrane region" description="Helical" evidence="3">
    <location>
        <begin position="71"/>
        <end position="96"/>
    </location>
</feature>
<protein>
    <submittedName>
        <fullName evidence="4">Uncharacterized protein</fullName>
    </submittedName>
</protein>
<name>A0A2T6ZD76_TUBBO</name>
<evidence type="ECO:0000256" key="2">
    <source>
        <dbReference type="SAM" id="MobiDB-lite"/>
    </source>
</evidence>
<organism evidence="4 5">
    <name type="scientific">Tuber borchii</name>
    <name type="common">White truffle</name>
    <dbReference type="NCBI Taxonomy" id="42251"/>
    <lineage>
        <taxon>Eukaryota</taxon>
        <taxon>Fungi</taxon>
        <taxon>Dikarya</taxon>
        <taxon>Ascomycota</taxon>
        <taxon>Pezizomycotina</taxon>
        <taxon>Pezizomycetes</taxon>
        <taxon>Pezizales</taxon>
        <taxon>Tuberaceae</taxon>
        <taxon>Tuber</taxon>
    </lineage>
</organism>
<evidence type="ECO:0000313" key="4">
    <source>
        <dbReference type="EMBL" id="PUU73447.1"/>
    </source>
</evidence>
<keyword evidence="5" id="KW-1185">Reference proteome</keyword>